<evidence type="ECO:0000313" key="2">
    <source>
        <dbReference type="Proteomes" id="UP000187464"/>
    </source>
</evidence>
<protein>
    <submittedName>
        <fullName evidence="1">Uncharacterized protein</fullName>
    </submittedName>
</protein>
<dbReference type="Proteomes" id="UP000187464">
    <property type="component" value="Chromosome I"/>
</dbReference>
<evidence type="ECO:0000313" key="1">
    <source>
        <dbReference type="EMBL" id="SCD19796.1"/>
    </source>
</evidence>
<dbReference type="InterPro" id="IPR011990">
    <property type="entry name" value="TPR-like_helical_dom_sf"/>
</dbReference>
<name>A0A1R3STY5_9BACT</name>
<dbReference type="KEGG" id="psac:PSM36_0970"/>
<dbReference type="SUPFAM" id="SSF103088">
    <property type="entry name" value="OmpA-like"/>
    <property type="match status" value="1"/>
</dbReference>
<accession>A0A1R3STY5</accession>
<dbReference type="STRING" id="1642647.PSM36_0970"/>
<organism evidence="1 2">
    <name type="scientific">Proteiniphilum saccharofermentans</name>
    <dbReference type="NCBI Taxonomy" id="1642647"/>
    <lineage>
        <taxon>Bacteria</taxon>
        <taxon>Pseudomonadati</taxon>
        <taxon>Bacteroidota</taxon>
        <taxon>Bacteroidia</taxon>
        <taxon>Bacteroidales</taxon>
        <taxon>Dysgonomonadaceae</taxon>
        <taxon>Proteiniphilum</taxon>
    </lineage>
</organism>
<dbReference type="EMBL" id="LT605205">
    <property type="protein sequence ID" value="SCD19796.1"/>
    <property type="molecule type" value="Genomic_DNA"/>
</dbReference>
<reference evidence="2" key="1">
    <citation type="submission" date="2016-08" db="EMBL/GenBank/DDBJ databases">
        <authorList>
            <person name="Wibberg D."/>
        </authorList>
    </citation>
    <scope>NUCLEOTIDE SEQUENCE [LARGE SCALE GENOMIC DNA]</scope>
</reference>
<sequence>MKKYTPFNFSLLFFIIAFTFMITISPSCSIKKNYRKLDIERLFMQTTKPEITFADQGGIEGLDGSRSVSEEVSFSEYSGDLSQNEVLVNEMDKLDTTKTYRLSGVVVKAKSNFATERDGRVHVDFDIIAPVDILDPYWRLTLAPFLIDGDSITPLDTILVTGEGFRDKQLGDYEAYQDFLSTIVDPSAYDSLFVDWKGMNKDIYKMQRRNYNDYRRNYDLMMDYANWKKMNEMEFLRMEAIARRHKKHMQSRYWRKSDKKAFRQLDKNKGIDTLGIYGQYMDKYKKDYTSYLKRQFSFDWVDSIHPDINIHAHKDSIMRRSHIPRKYRDIHQKGLTLRDLKAKPFTKEDSARIAKRHYLIDEIVLNDMNIERKGEIFKEVVEFPIPGEEMTGLRLDTVITAEYDFRYPYKQPWKIEKSTKKLEVVLAAMVEGIDKSTFVFPLSDTLTYFIASLAQLADESLVTERKMLHKNMVDNQSLYPDYRTKKSHRFRDIRNPEIFDKIVEAYQVYNNEADLVVDSISIRAYTDLEGLWHENYELSLERAKEAADYLKQKGVRNPVPKAAGEDWPTLARQVQSHRSLLYRQAILDSLTSAIYPDMTEENIKRDYPDDYKIIRDEIYPKLVRFDVTLHINRPGIEENTLQETHREDYAEGIKLLRDKEYMLALEKLAKYADYNTALTLVCLGYNDKAQEVLEALPETGRNEYLLAIIKARKDNKNEAAKHLQKACQLSPELYSRTRLDSEVRELADELNLWDTLEN</sequence>
<dbReference type="InterPro" id="IPR036737">
    <property type="entry name" value="OmpA-like_sf"/>
</dbReference>
<dbReference type="Gene3D" id="3.30.1330.60">
    <property type="entry name" value="OmpA-like domain"/>
    <property type="match status" value="1"/>
</dbReference>
<keyword evidence="2" id="KW-1185">Reference proteome</keyword>
<dbReference type="RefSeq" id="WP_076929336.1">
    <property type="nucleotide sequence ID" value="NZ_LT605205.1"/>
</dbReference>
<dbReference type="SUPFAM" id="SSF48452">
    <property type="entry name" value="TPR-like"/>
    <property type="match status" value="1"/>
</dbReference>
<gene>
    <name evidence="1" type="ORF">PSM36_0970</name>
</gene>
<proteinExistence type="predicted"/>
<dbReference type="AlphaFoldDB" id="A0A1R3STY5"/>